<dbReference type="CDD" id="cd14869">
    <property type="entry name" value="uS7_Bacteria"/>
    <property type="match status" value="1"/>
</dbReference>
<comment type="caution">
    <text evidence="9">The sequence shown here is derived from an EMBL/GenBank/DDBJ whole genome shotgun (WGS) entry which is preliminary data.</text>
</comment>
<dbReference type="GO" id="GO:0003735">
    <property type="term" value="F:structural constituent of ribosome"/>
    <property type="evidence" value="ECO:0007669"/>
    <property type="project" value="InterPro"/>
</dbReference>
<evidence type="ECO:0000313" key="10">
    <source>
        <dbReference type="Proteomes" id="UP000178835"/>
    </source>
</evidence>
<dbReference type="AlphaFoldDB" id="A0A1G2HE64"/>
<evidence type="ECO:0000259" key="8">
    <source>
        <dbReference type="Pfam" id="PF00177"/>
    </source>
</evidence>
<evidence type="ECO:0000256" key="6">
    <source>
        <dbReference type="HAMAP-Rule" id="MF_00480"/>
    </source>
</evidence>
<feature type="domain" description="Small ribosomal subunit protein uS7" evidence="8">
    <location>
        <begin position="4"/>
        <end position="149"/>
    </location>
</feature>
<dbReference type="NCBIfam" id="TIGR01029">
    <property type="entry name" value="rpsG_bact"/>
    <property type="match status" value="1"/>
</dbReference>
<evidence type="ECO:0000256" key="1">
    <source>
        <dbReference type="ARBA" id="ARBA00007151"/>
    </source>
</evidence>
<dbReference type="InterPro" id="IPR020606">
    <property type="entry name" value="Ribosomal_uS7_CS"/>
</dbReference>
<keyword evidence="5 6" id="KW-0687">Ribonucleoprotein</keyword>
<accession>A0A1G2HE64</accession>
<comment type="subunit">
    <text evidence="6">Part of the 30S ribosomal subunit. Contacts proteins S9 and S11.</text>
</comment>
<proteinExistence type="inferred from homology"/>
<dbReference type="PROSITE" id="PS00052">
    <property type="entry name" value="RIBOSOMAL_S7"/>
    <property type="match status" value="1"/>
</dbReference>
<dbReference type="GO" id="GO:0015935">
    <property type="term" value="C:small ribosomal subunit"/>
    <property type="evidence" value="ECO:0007669"/>
    <property type="project" value="InterPro"/>
</dbReference>
<dbReference type="PIRSF" id="PIRSF002122">
    <property type="entry name" value="RPS7p_RPS7a_RPS5e_RPS7o"/>
    <property type="match status" value="1"/>
</dbReference>
<evidence type="ECO:0000256" key="5">
    <source>
        <dbReference type="ARBA" id="ARBA00023274"/>
    </source>
</evidence>
<keyword evidence="2 6" id="KW-0699">rRNA-binding</keyword>
<protein>
    <recommendedName>
        <fullName evidence="6">Small ribosomal subunit protein uS7</fullName>
    </recommendedName>
</protein>
<dbReference type="GO" id="GO:0000049">
    <property type="term" value="F:tRNA binding"/>
    <property type="evidence" value="ECO:0007669"/>
    <property type="project" value="UniProtKB-UniRule"/>
</dbReference>
<evidence type="ECO:0000256" key="2">
    <source>
        <dbReference type="ARBA" id="ARBA00022730"/>
    </source>
</evidence>
<evidence type="ECO:0000313" key="9">
    <source>
        <dbReference type="EMBL" id="OGZ60580.1"/>
    </source>
</evidence>
<reference evidence="9 10" key="1">
    <citation type="journal article" date="2016" name="Nat. Commun.">
        <title>Thousands of microbial genomes shed light on interconnected biogeochemical processes in an aquifer system.</title>
        <authorList>
            <person name="Anantharaman K."/>
            <person name="Brown C.T."/>
            <person name="Hug L.A."/>
            <person name="Sharon I."/>
            <person name="Castelle C.J."/>
            <person name="Probst A.J."/>
            <person name="Thomas B.C."/>
            <person name="Singh A."/>
            <person name="Wilkins M.J."/>
            <person name="Karaoz U."/>
            <person name="Brodie E.L."/>
            <person name="Williams K.H."/>
            <person name="Hubbard S.S."/>
            <person name="Banfield J.F."/>
        </authorList>
    </citation>
    <scope>NUCLEOTIDE SEQUENCE [LARGE SCALE GENOMIC DNA]</scope>
</reference>
<dbReference type="InterPro" id="IPR023798">
    <property type="entry name" value="Ribosomal_uS7_dom"/>
</dbReference>
<evidence type="ECO:0000256" key="4">
    <source>
        <dbReference type="ARBA" id="ARBA00022980"/>
    </source>
</evidence>
<dbReference type="InterPro" id="IPR036823">
    <property type="entry name" value="Ribosomal_uS7_dom_sf"/>
</dbReference>
<dbReference type="Pfam" id="PF00177">
    <property type="entry name" value="Ribosomal_S7"/>
    <property type="match status" value="1"/>
</dbReference>
<comment type="function">
    <text evidence="6">One of the primary rRNA binding proteins, it binds directly to 16S rRNA where it nucleates assembly of the head domain of the 30S subunit. Is located at the subunit interface close to the decoding center, probably blocks exit of the E-site tRNA.</text>
</comment>
<keyword evidence="3 6" id="KW-0694">RNA-binding</keyword>
<keyword evidence="6" id="KW-0820">tRNA-binding</keyword>
<dbReference type="InterPro" id="IPR000235">
    <property type="entry name" value="Ribosomal_uS7"/>
</dbReference>
<dbReference type="PANTHER" id="PTHR11205">
    <property type="entry name" value="RIBOSOMAL PROTEIN S7"/>
    <property type="match status" value="1"/>
</dbReference>
<dbReference type="SUPFAM" id="SSF47973">
    <property type="entry name" value="Ribosomal protein S7"/>
    <property type="match status" value="1"/>
</dbReference>
<dbReference type="Gene3D" id="1.10.455.10">
    <property type="entry name" value="Ribosomal protein S7 domain"/>
    <property type="match status" value="1"/>
</dbReference>
<comment type="similarity">
    <text evidence="1 6 7">Belongs to the universal ribosomal protein uS7 family.</text>
</comment>
<keyword evidence="4 6" id="KW-0689">Ribosomal protein</keyword>
<dbReference type="FunFam" id="1.10.455.10:FF:000001">
    <property type="entry name" value="30S ribosomal protein S7"/>
    <property type="match status" value="1"/>
</dbReference>
<dbReference type="HAMAP" id="MF_00480_B">
    <property type="entry name" value="Ribosomal_uS7_B"/>
    <property type="match status" value="1"/>
</dbReference>
<dbReference type="Proteomes" id="UP000178835">
    <property type="component" value="Unassembled WGS sequence"/>
</dbReference>
<dbReference type="EMBL" id="MHOH01000017">
    <property type="protein sequence ID" value="OGZ60580.1"/>
    <property type="molecule type" value="Genomic_DNA"/>
</dbReference>
<dbReference type="InterPro" id="IPR005717">
    <property type="entry name" value="Ribosomal_uS7_bac/org-type"/>
</dbReference>
<evidence type="ECO:0000256" key="7">
    <source>
        <dbReference type="RuleBase" id="RU003619"/>
    </source>
</evidence>
<dbReference type="GO" id="GO:0006412">
    <property type="term" value="P:translation"/>
    <property type="evidence" value="ECO:0007669"/>
    <property type="project" value="UniProtKB-UniRule"/>
</dbReference>
<dbReference type="GO" id="GO:0019843">
    <property type="term" value="F:rRNA binding"/>
    <property type="evidence" value="ECO:0007669"/>
    <property type="project" value="UniProtKB-UniRule"/>
</dbReference>
<organism evidence="9 10">
    <name type="scientific">Candidatus Spechtbacteria bacterium RIFCSPLOWO2_01_FULL_43_12</name>
    <dbReference type="NCBI Taxonomy" id="1802162"/>
    <lineage>
        <taxon>Bacteria</taxon>
        <taxon>Candidatus Spechtiibacteriota</taxon>
    </lineage>
</organism>
<gene>
    <name evidence="6" type="primary">rpsG</name>
    <name evidence="9" type="ORF">A2919_01730</name>
</gene>
<evidence type="ECO:0000256" key="3">
    <source>
        <dbReference type="ARBA" id="ARBA00022884"/>
    </source>
</evidence>
<name>A0A1G2HE64_9BACT</name>
<sequence length="156" mass="17687">MRKNTKIQKRILQPDYKYNNPVVTKLINYMMLEGKKSVATKVVYDAFDIMAQKTKKDPLDVFDEAIKNISPSLEVKSKRVGGANYQVPMPVRGDRRIMLAMRWIRDSARAKTGKSTAETLAAELIDAANNTGDAIKKKENTERMAHANRAFAHFAR</sequence>